<dbReference type="AlphaFoldDB" id="J8ZWT2"/>
<feature type="transmembrane region" description="Helical" evidence="1">
    <location>
        <begin position="138"/>
        <end position="163"/>
    </location>
</feature>
<organism evidence="2 3">
    <name type="scientific">Edhazardia aedis (strain USNM 41457)</name>
    <name type="common">Microsporidian parasite</name>
    <dbReference type="NCBI Taxonomy" id="1003232"/>
    <lineage>
        <taxon>Eukaryota</taxon>
        <taxon>Fungi</taxon>
        <taxon>Fungi incertae sedis</taxon>
        <taxon>Microsporidia</taxon>
        <taxon>Edhazardia</taxon>
    </lineage>
</organism>
<accession>J8ZWT2</accession>
<keyword evidence="1" id="KW-0812">Transmembrane</keyword>
<reference evidence="3" key="2">
    <citation type="submission" date="2015-07" db="EMBL/GenBank/DDBJ databases">
        <title>Contrasting host-pathogen interactions and genome evolution in two generalist and specialist microsporidian pathogens of mosquitoes.</title>
        <authorList>
            <consortium name="The Broad Institute Genomics Platform"/>
            <consortium name="The Broad Institute Genome Sequencing Center for Infectious Disease"/>
            <person name="Cuomo C.A."/>
            <person name="Sanscrainte N.D."/>
            <person name="Goldberg J.M."/>
            <person name="Heiman D."/>
            <person name="Young S."/>
            <person name="Zeng Q."/>
            <person name="Becnel J.J."/>
            <person name="Birren B.W."/>
        </authorList>
    </citation>
    <scope>NUCLEOTIDE SEQUENCE [LARGE SCALE GENOMIC DNA]</scope>
    <source>
        <strain evidence="3">USNM 41457</strain>
    </source>
</reference>
<name>J8ZWT2_EDHAE</name>
<sequence length="284" mass="32707">MPMLFKSDTIKKIGNLIITSLNEYEKFCIKVLRFLSHFRTIFYSLFFFIICKTYLNSVWCTYFATAFIITSVLQLISQKFVKNISVKKILHSILQGFMVTSSVIMVIFISQSVKFLIHNFTTIRNNIRTLISIQRGTYRTIMTILSILSIPLSAIAAVTSQIYSYMNLPVLNNKFNRVNIFTGRQISEEKQLENMEFPLGQLSTVFINFLTNNGVLCCFKPFIDILTPFVDYAGDKRHQMLFPMVLSTLLTLFLGVVKFCDFIKCPLVINEYMNPNVLASTCQN</sequence>
<reference evidence="2 3" key="1">
    <citation type="submission" date="2011-08" db="EMBL/GenBank/DDBJ databases">
        <authorList>
            <person name="Liu Z.J."/>
            <person name="Shi F.L."/>
            <person name="Lu J.Q."/>
            <person name="Li M."/>
            <person name="Wang Z.L."/>
        </authorList>
    </citation>
    <scope>NUCLEOTIDE SEQUENCE [LARGE SCALE GENOMIC DNA]</scope>
    <source>
        <strain evidence="2 3">USNM 41457</strain>
    </source>
</reference>
<dbReference type="HOGENOM" id="CLU_987036_0_0_1"/>
<dbReference type="InParanoid" id="J8ZWT2"/>
<proteinExistence type="predicted"/>
<comment type="caution">
    <text evidence="2">The sequence shown here is derived from an EMBL/GenBank/DDBJ whole genome shotgun (WGS) entry which is preliminary data.</text>
</comment>
<evidence type="ECO:0000313" key="3">
    <source>
        <dbReference type="Proteomes" id="UP000003163"/>
    </source>
</evidence>
<dbReference type="VEuPathDB" id="MicrosporidiaDB:EDEG_01598"/>
<keyword evidence="1" id="KW-1133">Transmembrane helix</keyword>
<keyword evidence="3" id="KW-1185">Reference proteome</keyword>
<protein>
    <submittedName>
        <fullName evidence="2">Uncharacterized protein</fullName>
    </submittedName>
</protein>
<keyword evidence="1" id="KW-0472">Membrane</keyword>
<gene>
    <name evidence="2" type="ORF">EDEG_01598</name>
</gene>
<feature type="transmembrane region" description="Helical" evidence="1">
    <location>
        <begin position="240"/>
        <end position="260"/>
    </location>
</feature>
<evidence type="ECO:0000256" key="1">
    <source>
        <dbReference type="SAM" id="Phobius"/>
    </source>
</evidence>
<dbReference type="Proteomes" id="UP000003163">
    <property type="component" value="Unassembled WGS sequence"/>
</dbReference>
<dbReference type="EMBL" id="AFBI03000023">
    <property type="protein sequence ID" value="EJW04118.2"/>
    <property type="molecule type" value="Genomic_DNA"/>
</dbReference>
<feature type="transmembrane region" description="Helical" evidence="1">
    <location>
        <begin position="58"/>
        <end position="76"/>
    </location>
</feature>
<evidence type="ECO:0000313" key="2">
    <source>
        <dbReference type="EMBL" id="EJW04118.2"/>
    </source>
</evidence>
<feature type="transmembrane region" description="Helical" evidence="1">
    <location>
        <begin position="96"/>
        <end position="117"/>
    </location>
</feature>